<evidence type="ECO:0000313" key="3">
    <source>
        <dbReference type="Proteomes" id="UP000218505"/>
    </source>
</evidence>
<dbReference type="PANTHER" id="PTHR33495:SF2">
    <property type="entry name" value="ANTI-SIGMA FACTOR ANTAGONIST TM_1081-RELATED"/>
    <property type="match status" value="1"/>
</dbReference>
<dbReference type="Gene3D" id="3.30.750.24">
    <property type="entry name" value="STAS domain"/>
    <property type="match status" value="1"/>
</dbReference>
<dbReference type="PANTHER" id="PTHR33495">
    <property type="entry name" value="ANTI-SIGMA FACTOR ANTAGONIST TM_1081-RELATED-RELATED"/>
    <property type="match status" value="1"/>
</dbReference>
<protein>
    <submittedName>
        <fullName evidence="2">Anti-anti-sigma factor</fullName>
    </submittedName>
</protein>
<dbReference type="InterPro" id="IPR036513">
    <property type="entry name" value="STAS_dom_sf"/>
</dbReference>
<dbReference type="InterPro" id="IPR002645">
    <property type="entry name" value="STAS_dom"/>
</dbReference>
<dbReference type="GO" id="GO:0043856">
    <property type="term" value="F:anti-sigma factor antagonist activity"/>
    <property type="evidence" value="ECO:0007669"/>
    <property type="project" value="TreeGrafter"/>
</dbReference>
<feature type="domain" description="STAS" evidence="1">
    <location>
        <begin position="6"/>
        <end position="111"/>
    </location>
</feature>
<evidence type="ECO:0000313" key="2">
    <source>
        <dbReference type="EMBL" id="ATE53429.1"/>
    </source>
</evidence>
<sequence length="111" mass="11700">MSDSVELSATTSQPDSVLVRVVGELDIATAPAFRDYARDRLPPPGGRMVLDLGGVRLLPASGINALLELRAACEARGARLELLAGCPVLRSLALTGLHRFFTITPLSSEAS</sequence>
<reference evidence="2" key="1">
    <citation type="submission" date="2017-09" db="EMBL/GenBank/DDBJ databases">
        <title>Complete Genome Sequence of ansamitocin-producing Bacterium Actinosynnema pretiosum X47.</title>
        <authorList>
            <person name="Cao G."/>
            <person name="Zong G."/>
            <person name="Zhong C."/>
            <person name="Fu J."/>
        </authorList>
    </citation>
    <scope>NUCLEOTIDE SEQUENCE [LARGE SCALE GENOMIC DNA]</scope>
    <source>
        <strain evidence="2">X47</strain>
    </source>
</reference>
<dbReference type="CDD" id="cd07043">
    <property type="entry name" value="STAS_anti-anti-sigma_factors"/>
    <property type="match status" value="1"/>
</dbReference>
<dbReference type="RefSeq" id="WP_096492372.1">
    <property type="nucleotide sequence ID" value="NZ_CP023445.1"/>
</dbReference>
<dbReference type="SUPFAM" id="SSF52091">
    <property type="entry name" value="SpoIIaa-like"/>
    <property type="match status" value="1"/>
</dbReference>
<dbReference type="AlphaFoldDB" id="A0A290Z391"/>
<gene>
    <name evidence="2" type="ORF">CNX65_09085</name>
</gene>
<dbReference type="EMBL" id="CP023445">
    <property type="protein sequence ID" value="ATE53429.1"/>
    <property type="molecule type" value="Genomic_DNA"/>
</dbReference>
<proteinExistence type="predicted"/>
<dbReference type="Proteomes" id="UP000218505">
    <property type="component" value="Chromosome"/>
</dbReference>
<dbReference type="Pfam" id="PF13466">
    <property type="entry name" value="STAS_2"/>
    <property type="match status" value="1"/>
</dbReference>
<dbReference type="KEGG" id="apre:CNX65_09085"/>
<organism evidence="2 3">
    <name type="scientific">Actinosynnema pretiosum</name>
    <dbReference type="NCBI Taxonomy" id="42197"/>
    <lineage>
        <taxon>Bacteria</taxon>
        <taxon>Bacillati</taxon>
        <taxon>Actinomycetota</taxon>
        <taxon>Actinomycetes</taxon>
        <taxon>Pseudonocardiales</taxon>
        <taxon>Pseudonocardiaceae</taxon>
        <taxon>Actinosynnema</taxon>
    </lineage>
</organism>
<accession>A0A290Z391</accession>
<keyword evidence="3" id="KW-1185">Reference proteome</keyword>
<name>A0A290Z391_9PSEU</name>
<dbReference type="InterPro" id="IPR058548">
    <property type="entry name" value="MlaB-like_STAS"/>
</dbReference>
<dbReference type="PROSITE" id="PS50801">
    <property type="entry name" value="STAS"/>
    <property type="match status" value="1"/>
</dbReference>
<evidence type="ECO:0000259" key="1">
    <source>
        <dbReference type="PROSITE" id="PS50801"/>
    </source>
</evidence>